<gene>
    <name evidence="15" type="ORF">R2APBS1_2001</name>
</gene>
<dbReference type="PANTHER" id="PTHR11070">
    <property type="entry name" value="UVRD / RECB / PCRA DNA HELICASE FAMILY MEMBER"/>
    <property type="match status" value="1"/>
</dbReference>
<evidence type="ECO:0000256" key="2">
    <source>
        <dbReference type="ARBA" id="ARBA00022741"/>
    </source>
</evidence>
<dbReference type="GO" id="GO:0005524">
    <property type="term" value="F:ATP binding"/>
    <property type="evidence" value="ECO:0007669"/>
    <property type="project" value="UniProtKB-UniRule"/>
</dbReference>
<dbReference type="STRING" id="666685.R2APBS1_2001"/>
<keyword evidence="6" id="KW-0238">DNA-binding</keyword>
<evidence type="ECO:0000256" key="9">
    <source>
        <dbReference type="ARBA" id="ARBA00034808"/>
    </source>
</evidence>
<evidence type="ECO:0000256" key="6">
    <source>
        <dbReference type="ARBA" id="ARBA00023125"/>
    </source>
</evidence>
<keyword evidence="3 12" id="KW-0378">Hydrolase</keyword>
<evidence type="ECO:0000313" key="15">
    <source>
        <dbReference type="EMBL" id="AGG89124.1"/>
    </source>
</evidence>
<evidence type="ECO:0000256" key="3">
    <source>
        <dbReference type="ARBA" id="ARBA00022801"/>
    </source>
</evidence>
<dbReference type="Gene3D" id="1.10.10.160">
    <property type="match status" value="1"/>
</dbReference>
<dbReference type="Gene3D" id="3.40.50.300">
    <property type="entry name" value="P-loop containing nucleotide triphosphate hydrolases"/>
    <property type="match status" value="3"/>
</dbReference>
<keyword evidence="2 12" id="KW-0547">Nucleotide-binding</keyword>
<evidence type="ECO:0000256" key="8">
    <source>
        <dbReference type="ARBA" id="ARBA00034617"/>
    </source>
</evidence>
<dbReference type="CDD" id="cd17932">
    <property type="entry name" value="DEXQc_UvrD"/>
    <property type="match status" value="1"/>
</dbReference>
<evidence type="ECO:0000259" key="13">
    <source>
        <dbReference type="PROSITE" id="PS51198"/>
    </source>
</evidence>
<dbReference type="GO" id="GO:0043138">
    <property type="term" value="F:3'-5' DNA helicase activity"/>
    <property type="evidence" value="ECO:0007669"/>
    <property type="project" value="UniProtKB-EC"/>
</dbReference>
<dbReference type="InterPro" id="IPR014017">
    <property type="entry name" value="DNA_helicase_UvrD-like_C"/>
</dbReference>
<evidence type="ECO:0000256" key="5">
    <source>
        <dbReference type="ARBA" id="ARBA00022840"/>
    </source>
</evidence>
<dbReference type="PROSITE" id="PS51217">
    <property type="entry name" value="UVRD_HELICASE_CTER"/>
    <property type="match status" value="1"/>
</dbReference>
<evidence type="ECO:0000256" key="12">
    <source>
        <dbReference type="PROSITE-ProRule" id="PRU00560"/>
    </source>
</evidence>
<comment type="catalytic activity">
    <reaction evidence="8">
        <text>Couples ATP hydrolysis with the unwinding of duplex DNA by translocating in the 3'-5' direction.</text>
        <dbReference type="EC" id="5.6.2.4"/>
    </reaction>
</comment>
<dbReference type="KEGG" id="rhd:R2APBS1_2001"/>
<dbReference type="GeneID" id="72428734"/>
<dbReference type="Pfam" id="PF13361">
    <property type="entry name" value="UvrD_C"/>
    <property type="match status" value="1"/>
</dbReference>
<evidence type="ECO:0000313" key="16">
    <source>
        <dbReference type="Proteomes" id="UP000011859"/>
    </source>
</evidence>
<dbReference type="InterPro" id="IPR014016">
    <property type="entry name" value="UvrD-like_ATP-bd"/>
</dbReference>
<feature type="domain" description="UvrD-like helicase C-terminal" evidence="14">
    <location>
        <begin position="269"/>
        <end position="525"/>
    </location>
</feature>
<keyword evidence="5 12" id="KW-0067">ATP-binding</keyword>
<dbReference type="GO" id="GO:0016887">
    <property type="term" value="F:ATP hydrolysis activity"/>
    <property type="evidence" value="ECO:0007669"/>
    <property type="project" value="RHEA"/>
</dbReference>
<evidence type="ECO:0000256" key="10">
    <source>
        <dbReference type="ARBA" id="ARBA00034923"/>
    </source>
</evidence>
<evidence type="ECO:0000256" key="4">
    <source>
        <dbReference type="ARBA" id="ARBA00022806"/>
    </source>
</evidence>
<evidence type="ECO:0000256" key="7">
    <source>
        <dbReference type="ARBA" id="ARBA00023235"/>
    </source>
</evidence>
<reference evidence="15 16" key="1">
    <citation type="submission" date="2012-04" db="EMBL/GenBank/DDBJ databases">
        <title>Complete genome of Rhodanobacter sp. 2APBS1.</title>
        <authorList>
            <consortium name="US DOE Joint Genome Institute"/>
            <person name="Huntemann M."/>
            <person name="Wei C.-L."/>
            <person name="Han J."/>
            <person name="Detter J.C."/>
            <person name="Han C."/>
            <person name="Tapia R."/>
            <person name="Munk A.C.C."/>
            <person name="Chen A."/>
            <person name="Krypides N."/>
            <person name="Mavromatis K."/>
            <person name="Markowitz V."/>
            <person name="Szeto E."/>
            <person name="Ivanova N."/>
            <person name="Mikhailova N."/>
            <person name="Ovchinnikova G."/>
            <person name="Pagani I."/>
            <person name="Pati A."/>
            <person name="Goodwin L."/>
            <person name="Peters L."/>
            <person name="Pitluck S."/>
            <person name="Woyke T."/>
            <person name="Prakash O."/>
            <person name="Elkins J."/>
            <person name="Brown S."/>
            <person name="Palumbo A."/>
            <person name="Hemme C."/>
            <person name="Zhou J."/>
            <person name="Watson D."/>
            <person name="Jardine P."/>
            <person name="Kostka J."/>
            <person name="Green S."/>
        </authorList>
    </citation>
    <scope>NUCLEOTIDE SEQUENCE [LARGE SCALE GENOMIC DNA]</scope>
    <source>
        <strain evidence="15 16">2APBS1</strain>
    </source>
</reference>
<dbReference type="AlphaFoldDB" id="M4NEE4"/>
<name>M4NEE4_9GAMM</name>
<dbReference type="InterPro" id="IPR013986">
    <property type="entry name" value="DExx_box_DNA_helicase_dom_sf"/>
</dbReference>
<dbReference type="InterPro" id="IPR027417">
    <property type="entry name" value="P-loop_NTPase"/>
</dbReference>
<dbReference type="GO" id="GO:0000725">
    <property type="term" value="P:recombinational repair"/>
    <property type="evidence" value="ECO:0007669"/>
    <property type="project" value="TreeGrafter"/>
</dbReference>
<comment type="similarity">
    <text evidence="1">Belongs to the helicase family. UvrD subfamily.</text>
</comment>
<keyword evidence="4 12" id="KW-0347">Helicase</keyword>
<dbReference type="SUPFAM" id="SSF52540">
    <property type="entry name" value="P-loop containing nucleoside triphosphate hydrolases"/>
    <property type="match status" value="1"/>
</dbReference>
<organism evidence="15 16">
    <name type="scientific">Rhodanobacter denitrificans</name>
    <dbReference type="NCBI Taxonomy" id="666685"/>
    <lineage>
        <taxon>Bacteria</taxon>
        <taxon>Pseudomonadati</taxon>
        <taxon>Pseudomonadota</taxon>
        <taxon>Gammaproteobacteria</taxon>
        <taxon>Lysobacterales</taxon>
        <taxon>Rhodanobacteraceae</taxon>
        <taxon>Rhodanobacter</taxon>
    </lineage>
</organism>
<dbReference type="Proteomes" id="UP000011859">
    <property type="component" value="Chromosome"/>
</dbReference>
<evidence type="ECO:0000259" key="14">
    <source>
        <dbReference type="PROSITE" id="PS51217"/>
    </source>
</evidence>
<dbReference type="HOGENOM" id="CLU_004585_5_10_6"/>
<accession>M4NEE4</accession>
<sequence>MSLNPGQQAAVDEPGHCLIVACPGSGKTHTLVARAERLLAEAENTRLAIVTFTRAAAEELKERLVGKLGPGVMPRVDAGTFHSLCLQQLDAISGRGNRPFTIATEGTTHTLVMKAWELAAKRFGQAMLPRDAVKRGIEFLKANRDLAPPTGDPQIIQFAFERYQELLGAQKLLDFADIMELTVGGMEAGTLPPLRVNDLLVDEFQDADKLQLDWVIAHVRHGVRVTCVGDDDQAIYGFRHAKGYDGMMHFAQVARARTITLDTTYRCASVVVAHASRLISCNTNRVPKTIRTASRATGSVDRMDFPTFDLEVAAACDAMSACLPAETSAILARTKSVLRVVETALVADGIPYYGGVDGGIWSGGAPGLVRGLIGASLGKNPTGATLALSARGMPSSVIENARRHLMAANGRMASLLQSNTWLAGASDVHVQAWEEMREGFERIVRATNRQPSEFAEACTTFIAPGIDGFTNPGILRAILSIIARMPGALPDVYQRIEQAARRSERDKTTRQRDGVALLTLHASKGLEFDRVWMPAVRQGVLPHGNSDIAEERRLCYVGMTRARCHLTLSYSRTQDAPESVFLKESGLGGLSA</sequence>
<comment type="catalytic activity">
    <reaction evidence="11">
        <text>ATP + H2O = ADP + phosphate + H(+)</text>
        <dbReference type="Rhea" id="RHEA:13065"/>
        <dbReference type="ChEBI" id="CHEBI:15377"/>
        <dbReference type="ChEBI" id="CHEBI:15378"/>
        <dbReference type="ChEBI" id="CHEBI:30616"/>
        <dbReference type="ChEBI" id="CHEBI:43474"/>
        <dbReference type="ChEBI" id="CHEBI:456216"/>
        <dbReference type="EC" id="5.6.2.4"/>
    </reaction>
</comment>
<dbReference type="GO" id="GO:0003677">
    <property type="term" value="F:DNA binding"/>
    <property type="evidence" value="ECO:0007669"/>
    <property type="project" value="UniProtKB-KW"/>
</dbReference>
<dbReference type="InterPro" id="IPR000212">
    <property type="entry name" value="DNA_helicase_UvrD/REP"/>
</dbReference>
<dbReference type="EMBL" id="CP003470">
    <property type="protein sequence ID" value="AGG89124.1"/>
    <property type="molecule type" value="Genomic_DNA"/>
</dbReference>
<protein>
    <recommendedName>
        <fullName evidence="9">DNA 3'-5' helicase</fullName>
        <ecNumber evidence="9">5.6.2.4</ecNumber>
    </recommendedName>
    <alternativeName>
        <fullName evidence="10">DNA 3'-5' helicase II</fullName>
    </alternativeName>
</protein>
<feature type="domain" description="UvrD-like helicase ATP-binding" evidence="13">
    <location>
        <begin position="1"/>
        <end position="268"/>
    </location>
</feature>
<dbReference type="PANTHER" id="PTHR11070:SF2">
    <property type="entry name" value="ATP-DEPENDENT DNA HELICASE SRS2"/>
    <property type="match status" value="1"/>
</dbReference>
<dbReference type="PROSITE" id="PS51198">
    <property type="entry name" value="UVRD_HELICASE_ATP_BIND"/>
    <property type="match status" value="1"/>
</dbReference>
<feature type="binding site" evidence="12">
    <location>
        <begin position="21"/>
        <end position="28"/>
    </location>
    <ligand>
        <name>ATP</name>
        <dbReference type="ChEBI" id="CHEBI:30616"/>
    </ligand>
</feature>
<evidence type="ECO:0000256" key="1">
    <source>
        <dbReference type="ARBA" id="ARBA00009922"/>
    </source>
</evidence>
<dbReference type="EC" id="5.6.2.4" evidence="9"/>
<proteinExistence type="inferred from homology"/>
<dbReference type="eggNOG" id="COG0210">
    <property type="taxonomic scope" value="Bacteria"/>
</dbReference>
<dbReference type="OrthoDB" id="5905204at2"/>
<keyword evidence="7" id="KW-0413">Isomerase</keyword>
<dbReference type="Pfam" id="PF00580">
    <property type="entry name" value="UvrD-helicase"/>
    <property type="match status" value="1"/>
</dbReference>
<evidence type="ECO:0000256" key="11">
    <source>
        <dbReference type="ARBA" id="ARBA00048988"/>
    </source>
</evidence>
<dbReference type="RefSeq" id="WP_015447849.1">
    <property type="nucleotide sequence ID" value="NC_020541.1"/>
</dbReference>
<keyword evidence="16" id="KW-1185">Reference proteome</keyword>